<dbReference type="STRING" id="1314778.A0A5C3PHT2"/>
<reference evidence="8 9" key="1">
    <citation type="journal article" date="2019" name="Nat. Ecol. Evol.">
        <title>Megaphylogeny resolves global patterns of mushroom evolution.</title>
        <authorList>
            <person name="Varga T."/>
            <person name="Krizsan K."/>
            <person name="Foldi C."/>
            <person name="Dima B."/>
            <person name="Sanchez-Garcia M."/>
            <person name="Sanchez-Ramirez S."/>
            <person name="Szollosi G.J."/>
            <person name="Szarkandi J.G."/>
            <person name="Papp V."/>
            <person name="Albert L."/>
            <person name="Andreopoulos W."/>
            <person name="Angelini C."/>
            <person name="Antonin V."/>
            <person name="Barry K.W."/>
            <person name="Bougher N.L."/>
            <person name="Buchanan P."/>
            <person name="Buyck B."/>
            <person name="Bense V."/>
            <person name="Catcheside P."/>
            <person name="Chovatia M."/>
            <person name="Cooper J."/>
            <person name="Damon W."/>
            <person name="Desjardin D."/>
            <person name="Finy P."/>
            <person name="Geml J."/>
            <person name="Haridas S."/>
            <person name="Hughes K."/>
            <person name="Justo A."/>
            <person name="Karasinski D."/>
            <person name="Kautmanova I."/>
            <person name="Kiss B."/>
            <person name="Kocsube S."/>
            <person name="Kotiranta H."/>
            <person name="LaButti K.M."/>
            <person name="Lechner B.E."/>
            <person name="Liimatainen K."/>
            <person name="Lipzen A."/>
            <person name="Lukacs Z."/>
            <person name="Mihaltcheva S."/>
            <person name="Morgado L.N."/>
            <person name="Niskanen T."/>
            <person name="Noordeloos M.E."/>
            <person name="Ohm R.A."/>
            <person name="Ortiz-Santana B."/>
            <person name="Ovrebo C."/>
            <person name="Racz N."/>
            <person name="Riley R."/>
            <person name="Savchenko A."/>
            <person name="Shiryaev A."/>
            <person name="Soop K."/>
            <person name="Spirin V."/>
            <person name="Szebenyi C."/>
            <person name="Tomsovsky M."/>
            <person name="Tulloss R.E."/>
            <person name="Uehling J."/>
            <person name="Grigoriev I.V."/>
            <person name="Vagvolgyi C."/>
            <person name="Papp T."/>
            <person name="Martin F.M."/>
            <person name="Miettinen O."/>
            <person name="Hibbett D.S."/>
            <person name="Nagy L.G."/>
        </authorList>
    </citation>
    <scope>NUCLEOTIDE SEQUENCE [LARGE SCALE GENOMIC DNA]</scope>
    <source>
        <strain evidence="8 9">HHB13444</strain>
    </source>
</reference>
<gene>
    <name evidence="8" type="ORF">K466DRAFT_652413</name>
</gene>
<keyword evidence="6" id="KW-0812">Transmembrane</keyword>
<dbReference type="GO" id="GO:0009220">
    <property type="term" value="P:pyrimidine ribonucleotide biosynthetic process"/>
    <property type="evidence" value="ECO:0007669"/>
    <property type="project" value="TreeGrafter"/>
</dbReference>
<name>A0A5C3PHT2_9APHY</name>
<dbReference type="SUPFAM" id="SSF51395">
    <property type="entry name" value="FMN-linked oxidoreductases"/>
    <property type="match status" value="1"/>
</dbReference>
<dbReference type="InParanoid" id="A0A5C3PHT2"/>
<keyword evidence="4" id="KW-0288">FMN</keyword>
<evidence type="ECO:0000256" key="2">
    <source>
        <dbReference type="ARBA" id="ARBA00004725"/>
    </source>
</evidence>
<dbReference type="InterPro" id="IPR013785">
    <property type="entry name" value="Aldolase_TIM"/>
</dbReference>
<keyword evidence="6" id="KW-0472">Membrane</keyword>
<accession>A0A5C3PHT2</accession>
<keyword evidence="6" id="KW-1133">Transmembrane helix</keyword>
<dbReference type="AlphaFoldDB" id="A0A5C3PHT2"/>
<organism evidence="8 9">
    <name type="scientific">Polyporus arcularius HHB13444</name>
    <dbReference type="NCBI Taxonomy" id="1314778"/>
    <lineage>
        <taxon>Eukaryota</taxon>
        <taxon>Fungi</taxon>
        <taxon>Dikarya</taxon>
        <taxon>Basidiomycota</taxon>
        <taxon>Agaricomycotina</taxon>
        <taxon>Agaricomycetes</taxon>
        <taxon>Polyporales</taxon>
        <taxon>Polyporaceae</taxon>
        <taxon>Polyporus</taxon>
    </lineage>
</organism>
<sequence length="162" mass="17405">MTAGLALSSTRGVQRLLRSPHSRVVISRRAVSTGSQQTSRSSAKTVAYASLFAVSTGLFAIYYFDCRAAIHKYVVTPVLRHTLDPEAGHKLAVRVLSSGLAPRDPLSDDEVLKTELWGETLSSPVGLAAGFDKHGEAIDGLFNLGFSWVEIGSVTPKPQVRP</sequence>
<dbReference type="Pfam" id="PF01180">
    <property type="entry name" value="DHO_dh"/>
    <property type="match status" value="1"/>
</dbReference>
<feature type="transmembrane region" description="Helical" evidence="6">
    <location>
        <begin position="45"/>
        <end position="64"/>
    </location>
</feature>
<dbReference type="GO" id="GO:0005743">
    <property type="term" value="C:mitochondrial inner membrane"/>
    <property type="evidence" value="ECO:0007669"/>
    <property type="project" value="TreeGrafter"/>
</dbReference>
<evidence type="ECO:0000256" key="5">
    <source>
        <dbReference type="ARBA" id="ARBA00023002"/>
    </source>
</evidence>
<dbReference type="PANTHER" id="PTHR48109:SF4">
    <property type="entry name" value="DIHYDROOROTATE DEHYDROGENASE (QUINONE), MITOCHONDRIAL"/>
    <property type="match status" value="1"/>
</dbReference>
<evidence type="ECO:0000256" key="4">
    <source>
        <dbReference type="ARBA" id="ARBA00022643"/>
    </source>
</evidence>
<dbReference type="GO" id="GO:0006207">
    <property type="term" value="P:'de novo' pyrimidine nucleobase biosynthetic process"/>
    <property type="evidence" value="ECO:0007669"/>
    <property type="project" value="TreeGrafter"/>
</dbReference>
<evidence type="ECO:0000256" key="1">
    <source>
        <dbReference type="ARBA" id="ARBA00001917"/>
    </source>
</evidence>
<comment type="pathway">
    <text evidence="2">Pyrimidine metabolism; UMP biosynthesis via de novo pathway.</text>
</comment>
<evidence type="ECO:0000256" key="3">
    <source>
        <dbReference type="ARBA" id="ARBA00022630"/>
    </source>
</evidence>
<proteinExistence type="predicted"/>
<evidence type="ECO:0000313" key="8">
    <source>
        <dbReference type="EMBL" id="TFK88851.1"/>
    </source>
</evidence>
<evidence type="ECO:0000259" key="7">
    <source>
        <dbReference type="Pfam" id="PF01180"/>
    </source>
</evidence>
<dbReference type="InterPro" id="IPR050074">
    <property type="entry name" value="DHO_dehydrogenase"/>
</dbReference>
<protein>
    <submittedName>
        <fullName evidence="8">FMN-linked oxidoreductase</fullName>
    </submittedName>
</protein>
<comment type="cofactor">
    <cofactor evidence="1">
        <name>FMN</name>
        <dbReference type="ChEBI" id="CHEBI:58210"/>
    </cofactor>
</comment>
<feature type="domain" description="Dihydroorotate dehydrogenase catalytic" evidence="7">
    <location>
        <begin position="112"/>
        <end position="159"/>
    </location>
</feature>
<dbReference type="GO" id="GO:0004152">
    <property type="term" value="F:dihydroorotate dehydrogenase activity"/>
    <property type="evidence" value="ECO:0007669"/>
    <property type="project" value="TreeGrafter"/>
</dbReference>
<dbReference type="InterPro" id="IPR005720">
    <property type="entry name" value="Dihydroorotate_DH_cat"/>
</dbReference>
<evidence type="ECO:0000256" key="6">
    <source>
        <dbReference type="SAM" id="Phobius"/>
    </source>
</evidence>
<dbReference type="Gene3D" id="3.20.20.70">
    <property type="entry name" value="Aldolase class I"/>
    <property type="match status" value="1"/>
</dbReference>
<dbReference type="PANTHER" id="PTHR48109">
    <property type="entry name" value="DIHYDROOROTATE DEHYDROGENASE (QUINONE), MITOCHONDRIAL-RELATED"/>
    <property type="match status" value="1"/>
</dbReference>
<keyword evidence="9" id="KW-1185">Reference proteome</keyword>
<keyword evidence="3" id="KW-0285">Flavoprotein</keyword>
<evidence type="ECO:0000313" key="9">
    <source>
        <dbReference type="Proteomes" id="UP000308197"/>
    </source>
</evidence>
<dbReference type="Proteomes" id="UP000308197">
    <property type="component" value="Unassembled WGS sequence"/>
</dbReference>
<keyword evidence="5" id="KW-0560">Oxidoreductase</keyword>
<feature type="non-terminal residue" evidence="8">
    <location>
        <position position="162"/>
    </location>
</feature>
<dbReference type="EMBL" id="ML211096">
    <property type="protein sequence ID" value="TFK88851.1"/>
    <property type="molecule type" value="Genomic_DNA"/>
</dbReference>